<sequence length="42" mass="4752">MISLALDDAVQKVVLRSLQEMYHKGEPVRHIVINVLNMSSES</sequence>
<proteinExistence type="predicted"/>
<dbReference type="AlphaFoldDB" id="A0A2P2KJS6"/>
<dbReference type="EMBL" id="GGEC01025467">
    <property type="protein sequence ID" value="MBX05951.1"/>
    <property type="molecule type" value="Transcribed_RNA"/>
</dbReference>
<protein>
    <submittedName>
        <fullName evidence="1">Uncharacterized protein</fullName>
    </submittedName>
</protein>
<accession>A0A2P2KJS6</accession>
<reference evidence="1" key="1">
    <citation type="submission" date="2018-02" db="EMBL/GenBank/DDBJ databases">
        <title>Rhizophora mucronata_Transcriptome.</title>
        <authorList>
            <person name="Meera S.P."/>
            <person name="Sreeshan A."/>
            <person name="Augustine A."/>
        </authorList>
    </citation>
    <scope>NUCLEOTIDE SEQUENCE</scope>
    <source>
        <tissue evidence="1">Leaf</tissue>
    </source>
</reference>
<name>A0A2P2KJS6_RHIMU</name>
<organism evidence="1">
    <name type="scientific">Rhizophora mucronata</name>
    <name type="common">Asiatic mangrove</name>
    <dbReference type="NCBI Taxonomy" id="61149"/>
    <lineage>
        <taxon>Eukaryota</taxon>
        <taxon>Viridiplantae</taxon>
        <taxon>Streptophyta</taxon>
        <taxon>Embryophyta</taxon>
        <taxon>Tracheophyta</taxon>
        <taxon>Spermatophyta</taxon>
        <taxon>Magnoliopsida</taxon>
        <taxon>eudicotyledons</taxon>
        <taxon>Gunneridae</taxon>
        <taxon>Pentapetalae</taxon>
        <taxon>rosids</taxon>
        <taxon>fabids</taxon>
        <taxon>Malpighiales</taxon>
        <taxon>Rhizophoraceae</taxon>
        <taxon>Rhizophora</taxon>
    </lineage>
</organism>
<evidence type="ECO:0000313" key="1">
    <source>
        <dbReference type="EMBL" id="MBX05951.1"/>
    </source>
</evidence>